<proteinExistence type="predicted"/>
<reference evidence="1" key="1">
    <citation type="submission" date="2022-02" db="EMBL/GenBank/DDBJ databases">
        <title>Plant Genome Project.</title>
        <authorList>
            <person name="Zhang R.-G."/>
        </authorList>
    </citation>
    <scope>NUCLEOTIDE SEQUENCE</scope>
    <source>
        <strain evidence="1">AT1</strain>
    </source>
</reference>
<evidence type="ECO:0000313" key="2">
    <source>
        <dbReference type="Proteomes" id="UP001062846"/>
    </source>
</evidence>
<dbReference type="EMBL" id="CM046397">
    <property type="protein sequence ID" value="KAI8536694.1"/>
    <property type="molecule type" value="Genomic_DNA"/>
</dbReference>
<sequence length="399" mass="46189">MSNSFGGYLGLTNFTTDGKVLNQIIAIELKTFKEDYDPNSNPIGLNINSVISNTTTSLTPLGFELVPPYGTHNFFNVWVQYDGIEKVINQWNFTPIIAISTGGDPSIIILKFSSGQQNMHKQFIAVYMAQQNALEDPTPPRPETPILKSYLDLRGVVNQNSYFGFSTSTANSAEFNRVLWWNLTVEYYHDEKCMKIGLIVGIPTVLVLLPALVGLVYYIRRRWLWQRTDRQMSGEVKCMPGMPREYQYKELQKATNNFEETRKLGILRRRGSWDKVGYGVVYKQNLCDAPKWYGSIILPRITYHRTGNLYHSRRQHLPLYKPFPVYKGYLANQKDLDDFFQELTIINQLRHKHLVPLESQKIVHSFIRKSNSAMAYIWNFGFSSSRPAKRKFEMINCEY</sequence>
<protein>
    <submittedName>
        <fullName evidence="1">Uncharacterized protein</fullName>
    </submittedName>
</protein>
<comment type="caution">
    <text evidence="1">The sequence shown here is derived from an EMBL/GenBank/DDBJ whole genome shotgun (WGS) entry which is preliminary data.</text>
</comment>
<dbReference type="Proteomes" id="UP001062846">
    <property type="component" value="Chromosome 10"/>
</dbReference>
<accession>A0ACC0M7Y7</accession>
<keyword evidence="2" id="KW-1185">Reference proteome</keyword>
<organism evidence="1 2">
    <name type="scientific">Rhododendron molle</name>
    <name type="common">Chinese azalea</name>
    <name type="synonym">Azalea mollis</name>
    <dbReference type="NCBI Taxonomy" id="49168"/>
    <lineage>
        <taxon>Eukaryota</taxon>
        <taxon>Viridiplantae</taxon>
        <taxon>Streptophyta</taxon>
        <taxon>Embryophyta</taxon>
        <taxon>Tracheophyta</taxon>
        <taxon>Spermatophyta</taxon>
        <taxon>Magnoliopsida</taxon>
        <taxon>eudicotyledons</taxon>
        <taxon>Gunneridae</taxon>
        <taxon>Pentapetalae</taxon>
        <taxon>asterids</taxon>
        <taxon>Ericales</taxon>
        <taxon>Ericaceae</taxon>
        <taxon>Ericoideae</taxon>
        <taxon>Rhodoreae</taxon>
        <taxon>Rhododendron</taxon>
    </lineage>
</organism>
<gene>
    <name evidence="1" type="ORF">RHMOL_Rhmol10G0276500</name>
</gene>
<name>A0ACC0M7Y7_RHOML</name>
<evidence type="ECO:0000313" key="1">
    <source>
        <dbReference type="EMBL" id="KAI8536694.1"/>
    </source>
</evidence>